<evidence type="ECO:0000313" key="3">
    <source>
        <dbReference type="Proteomes" id="UP000054279"/>
    </source>
</evidence>
<sequence>MAVLVFLALVIFITPVFLAILYFDRMQCRTIDPVFRSSHYANDNGSRQILPTYHVTPQRGEVVLMSSLVPQYFGLRAPYSGLSTTYFSNDTIQTFRTSQDSNLSLDSDPPRLSQRKPRSVSAPYSVSAVMGVKDTLPLCLAIFYFDRLQRRISLSVCHDGSRQTSPTYSLKSQQGMNSFPPYHFRSAFQAQHIPLKIPTLA</sequence>
<dbReference type="AlphaFoldDB" id="A0A0C9W3W4"/>
<gene>
    <name evidence="2" type="ORF">M422DRAFT_250677</name>
</gene>
<evidence type="ECO:0000313" key="2">
    <source>
        <dbReference type="EMBL" id="KIJ45891.1"/>
    </source>
</evidence>
<proteinExistence type="predicted"/>
<evidence type="ECO:0000256" key="1">
    <source>
        <dbReference type="SAM" id="MobiDB-lite"/>
    </source>
</evidence>
<name>A0A0C9W3W4_SPHS4</name>
<dbReference type="HOGENOM" id="CLU_1361182_0_0_1"/>
<feature type="region of interest" description="Disordered" evidence="1">
    <location>
        <begin position="99"/>
        <end position="119"/>
    </location>
</feature>
<reference evidence="2 3" key="1">
    <citation type="submission" date="2014-06" db="EMBL/GenBank/DDBJ databases">
        <title>Evolutionary Origins and Diversification of the Mycorrhizal Mutualists.</title>
        <authorList>
            <consortium name="DOE Joint Genome Institute"/>
            <consortium name="Mycorrhizal Genomics Consortium"/>
            <person name="Kohler A."/>
            <person name="Kuo A."/>
            <person name="Nagy L.G."/>
            <person name="Floudas D."/>
            <person name="Copeland A."/>
            <person name="Barry K.W."/>
            <person name="Cichocki N."/>
            <person name="Veneault-Fourrey C."/>
            <person name="LaButti K."/>
            <person name="Lindquist E.A."/>
            <person name="Lipzen A."/>
            <person name="Lundell T."/>
            <person name="Morin E."/>
            <person name="Murat C."/>
            <person name="Riley R."/>
            <person name="Ohm R."/>
            <person name="Sun H."/>
            <person name="Tunlid A."/>
            <person name="Henrissat B."/>
            <person name="Grigoriev I.V."/>
            <person name="Hibbett D.S."/>
            <person name="Martin F."/>
        </authorList>
    </citation>
    <scope>NUCLEOTIDE SEQUENCE [LARGE SCALE GENOMIC DNA]</scope>
    <source>
        <strain evidence="2 3">SS14</strain>
    </source>
</reference>
<organism evidence="2 3">
    <name type="scientific">Sphaerobolus stellatus (strain SS14)</name>
    <dbReference type="NCBI Taxonomy" id="990650"/>
    <lineage>
        <taxon>Eukaryota</taxon>
        <taxon>Fungi</taxon>
        <taxon>Dikarya</taxon>
        <taxon>Basidiomycota</taxon>
        <taxon>Agaricomycotina</taxon>
        <taxon>Agaricomycetes</taxon>
        <taxon>Phallomycetidae</taxon>
        <taxon>Geastrales</taxon>
        <taxon>Sphaerobolaceae</taxon>
        <taxon>Sphaerobolus</taxon>
    </lineage>
</organism>
<accession>A0A0C9W3W4</accession>
<dbReference type="EMBL" id="KN837110">
    <property type="protein sequence ID" value="KIJ45891.1"/>
    <property type="molecule type" value="Genomic_DNA"/>
</dbReference>
<protein>
    <submittedName>
        <fullName evidence="2">Uncharacterized protein</fullName>
    </submittedName>
</protein>
<keyword evidence="3" id="KW-1185">Reference proteome</keyword>
<dbReference type="Proteomes" id="UP000054279">
    <property type="component" value="Unassembled WGS sequence"/>
</dbReference>